<gene>
    <name evidence="1" type="ORF">ACFFUR_12400</name>
</gene>
<dbReference type="Proteomes" id="UP001589654">
    <property type="component" value="Unassembled WGS sequence"/>
</dbReference>
<proteinExistence type="predicted"/>
<keyword evidence="2" id="KW-1185">Reference proteome</keyword>
<comment type="caution">
    <text evidence="1">The sequence shown here is derived from an EMBL/GenBank/DDBJ whole genome shotgun (WGS) entry which is preliminary data.</text>
</comment>
<organism evidence="1 2">
    <name type="scientific">Echinicola jeungdonensis</name>
    <dbReference type="NCBI Taxonomy" id="709343"/>
    <lineage>
        <taxon>Bacteria</taxon>
        <taxon>Pseudomonadati</taxon>
        <taxon>Bacteroidota</taxon>
        <taxon>Cytophagia</taxon>
        <taxon>Cytophagales</taxon>
        <taxon>Cyclobacteriaceae</taxon>
        <taxon>Echinicola</taxon>
    </lineage>
</organism>
<evidence type="ECO:0000313" key="1">
    <source>
        <dbReference type="EMBL" id="MFB9212608.1"/>
    </source>
</evidence>
<name>A0ABV5J708_9BACT</name>
<evidence type="ECO:0008006" key="3">
    <source>
        <dbReference type="Google" id="ProtNLM"/>
    </source>
</evidence>
<dbReference type="RefSeq" id="WP_353959657.1">
    <property type="nucleotide sequence ID" value="NZ_JAUFQT010000002.1"/>
</dbReference>
<accession>A0ABV5J708</accession>
<sequence length="92" mass="10723">MPIIQNSTYQGPPPYYFNGHFETVIPSLFRKIQGVSYLRERIETPNNDFLDLDWSKVESPRLWLVSHGLEGNSTRHYSMAIGKLFNAHHFDV</sequence>
<protein>
    <recommendedName>
        <fullName evidence="3">Alpha/beta hydrolase</fullName>
    </recommendedName>
</protein>
<reference evidence="1 2" key="1">
    <citation type="submission" date="2024-09" db="EMBL/GenBank/DDBJ databases">
        <authorList>
            <person name="Sun Q."/>
            <person name="Mori K."/>
        </authorList>
    </citation>
    <scope>NUCLEOTIDE SEQUENCE [LARGE SCALE GENOMIC DNA]</scope>
    <source>
        <strain evidence="1 2">CECT 7682</strain>
    </source>
</reference>
<dbReference type="EMBL" id="JBHMEW010000062">
    <property type="protein sequence ID" value="MFB9212608.1"/>
    <property type="molecule type" value="Genomic_DNA"/>
</dbReference>
<evidence type="ECO:0000313" key="2">
    <source>
        <dbReference type="Proteomes" id="UP001589654"/>
    </source>
</evidence>